<name>A0A9P6FVE3_9FUNG</name>
<evidence type="ECO:0000256" key="2">
    <source>
        <dbReference type="SAM" id="MobiDB-lite"/>
    </source>
</evidence>
<keyword evidence="4" id="KW-1185">Reference proteome</keyword>
<keyword evidence="1" id="KW-0175">Coiled coil</keyword>
<feature type="compositionally biased region" description="Polar residues" evidence="2">
    <location>
        <begin position="884"/>
        <end position="907"/>
    </location>
</feature>
<feature type="compositionally biased region" description="Polar residues" evidence="2">
    <location>
        <begin position="844"/>
        <end position="874"/>
    </location>
</feature>
<feature type="compositionally biased region" description="Polar residues" evidence="2">
    <location>
        <begin position="801"/>
        <end position="836"/>
    </location>
</feature>
<proteinExistence type="predicted"/>
<protein>
    <submittedName>
        <fullName evidence="3">Uncharacterized protein</fullName>
    </submittedName>
</protein>
<feature type="compositionally biased region" description="Basic residues" evidence="2">
    <location>
        <begin position="1556"/>
        <end position="1568"/>
    </location>
</feature>
<feature type="compositionally biased region" description="Basic and acidic residues" evidence="2">
    <location>
        <begin position="1245"/>
        <end position="1254"/>
    </location>
</feature>
<feature type="compositionally biased region" description="Polar residues" evidence="2">
    <location>
        <begin position="1358"/>
        <end position="1378"/>
    </location>
</feature>
<comment type="caution">
    <text evidence="3">The sequence shown here is derived from an EMBL/GenBank/DDBJ whole genome shotgun (WGS) entry which is preliminary data.</text>
</comment>
<feature type="coiled-coil region" evidence="1">
    <location>
        <begin position="1056"/>
        <end position="1111"/>
    </location>
</feature>
<feature type="compositionally biased region" description="Polar residues" evidence="2">
    <location>
        <begin position="467"/>
        <end position="490"/>
    </location>
</feature>
<evidence type="ECO:0000256" key="1">
    <source>
        <dbReference type="SAM" id="Coils"/>
    </source>
</evidence>
<gene>
    <name evidence="3" type="ORF">BGW38_000391</name>
</gene>
<dbReference type="OrthoDB" id="2448842at2759"/>
<feature type="non-terminal residue" evidence="3">
    <location>
        <position position="1"/>
    </location>
</feature>
<accession>A0A9P6FVE3</accession>
<organism evidence="3 4">
    <name type="scientific">Lunasporangiospora selenospora</name>
    <dbReference type="NCBI Taxonomy" id="979761"/>
    <lineage>
        <taxon>Eukaryota</taxon>
        <taxon>Fungi</taxon>
        <taxon>Fungi incertae sedis</taxon>
        <taxon>Mucoromycota</taxon>
        <taxon>Mortierellomycotina</taxon>
        <taxon>Mortierellomycetes</taxon>
        <taxon>Mortierellales</taxon>
        <taxon>Mortierellaceae</taxon>
        <taxon>Lunasporangiospora</taxon>
    </lineage>
</organism>
<reference evidence="3" key="1">
    <citation type="journal article" date="2020" name="Fungal Divers.">
        <title>Resolving the Mortierellaceae phylogeny through synthesis of multi-gene phylogenetics and phylogenomics.</title>
        <authorList>
            <person name="Vandepol N."/>
            <person name="Liber J."/>
            <person name="Desiro A."/>
            <person name="Na H."/>
            <person name="Kennedy M."/>
            <person name="Barry K."/>
            <person name="Grigoriev I.V."/>
            <person name="Miller A.N."/>
            <person name="O'Donnell K."/>
            <person name="Stajich J.E."/>
            <person name="Bonito G."/>
        </authorList>
    </citation>
    <scope>NUCLEOTIDE SEQUENCE</scope>
    <source>
        <strain evidence="3">KOD1015</strain>
    </source>
</reference>
<feature type="region of interest" description="Disordered" evidence="2">
    <location>
        <begin position="267"/>
        <end position="342"/>
    </location>
</feature>
<feature type="compositionally biased region" description="Polar residues" evidence="2">
    <location>
        <begin position="1339"/>
        <end position="1348"/>
    </location>
</feature>
<feature type="region of interest" description="Disordered" evidence="2">
    <location>
        <begin position="36"/>
        <end position="58"/>
    </location>
</feature>
<feature type="region of interest" description="Disordered" evidence="2">
    <location>
        <begin position="1244"/>
        <end position="1265"/>
    </location>
</feature>
<feature type="compositionally biased region" description="Low complexity" evidence="2">
    <location>
        <begin position="643"/>
        <end position="655"/>
    </location>
</feature>
<feature type="compositionally biased region" description="Acidic residues" evidence="2">
    <location>
        <begin position="708"/>
        <end position="718"/>
    </location>
</feature>
<feature type="compositionally biased region" description="Low complexity" evidence="2">
    <location>
        <begin position="972"/>
        <end position="989"/>
    </location>
</feature>
<feature type="compositionally biased region" description="Basic and acidic residues" evidence="2">
    <location>
        <begin position="493"/>
        <end position="513"/>
    </location>
</feature>
<evidence type="ECO:0000313" key="3">
    <source>
        <dbReference type="EMBL" id="KAF9582298.1"/>
    </source>
</evidence>
<feature type="region of interest" description="Disordered" evidence="2">
    <location>
        <begin position="1120"/>
        <end position="1168"/>
    </location>
</feature>
<feature type="region of interest" description="Disordered" evidence="2">
    <location>
        <begin position="1396"/>
        <end position="1433"/>
    </location>
</feature>
<dbReference type="EMBL" id="JAABOA010001103">
    <property type="protein sequence ID" value="KAF9582298.1"/>
    <property type="molecule type" value="Genomic_DNA"/>
</dbReference>
<feature type="compositionally biased region" description="Polar residues" evidence="2">
    <location>
        <begin position="278"/>
        <end position="299"/>
    </location>
</feature>
<feature type="region of interest" description="Disordered" evidence="2">
    <location>
        <begin position="584"/>
        <end position="919"/>
    </location>
</feature>
<feature type="compositionally biased region" description="Low complexity" evidence="2">
    <location>
        <begin position="774"/>
        <end position="787"/>
    </location>
</feature>
<feature type="compositionally biased region" description="Basic and acidic residues" evidence="2">
    <location>
        <begin position="1148"/>
        <end position="1168"/>
    </location>
</feature>
<feature type="compositionally biased region" description="Basic residues" evidence="2">
    <location>
        <begin position="428"/>
        <end position="438"/>
    </location>
</feature>
<sequence length="1703" mass="184866">MSDFQAPSTRLDSEQEHSQVQRQTLREEIALLNAQTTPYTTTNLSSTGTLEQPVNHEDQTHLTHKTLVETRVGDHSTLFSRAAESLSGSLTLEEASHLQRENASELSLHGQPAYPREISVSPPTESPYSAKTKTNVIVSLSSAAPSQGPESMTACATTMLEGQESRVYVCNTPNISLSNRNTPCPREGQESTSAVCNLDETPATVATATATTTATTTAIEALPTVLDRLLEQRRPTESIISSMSHSSSHRQRVRPLSVTIDLSSSARYDPPAYEKELPSSSAQHDNHVGPSSASITSAQAYLRAHQRSDSASQSHFSVHEGPSIQYQPPHQPLQLGAHGALGGRTSPVSLPFTPSIAAASLVQSGHRRPFLEEDELPEYIMLSENGPPFLIPANRSITYTVIPSQGPEEFRQQAEPQQDQQDQQQHQNHCHCSHHHGCQRQASQYPNHRLDRAPSGPSHYDHLESSPDVNNVNGAPLETTTAGPASSMIPSANRHDRQPTGAGHLEDSVHQHEQSTFGPTNPSTTLDCCPHERKPGPWTLEYWVGDSIIYLCYLMDPKLSAVTELVPRTVPGVRTTWPSFPVPSVAAPDASPPAPPASSTLDSAQSPPNPVPSEPTDGSTGGNDSTSPQVREAGPASARSSWLGRASSSVGGLVSRRSHNSSQFQQEQAGEQEHEPAHSPLASSDPSTIPGAIAESDSAAVPVATGTDEIEDEEEEMEGMERVPTGHIRGRPPPLHRTSRNHNLPIIFPFPMGPRGLGSMLSDSRRQQRPGQLRPDAAQSAAPARASPHVRISESLEEVTESNTSGRQADNSDSPMTRTLNSNPTDNAAGASTTRPSGEGVQERASTSLQIQQEDISNDQPTGNHYSNRASGSTEADLGPGNAAGTNMHSSSVEVLSQETSGSNATTPEPRPISPYSGSVRITLPSIQHIQINDGYPEEEADIMLAHTLTLQARNQPTSRPSTRSRPQQPASESTSQQRTSRSNTHSSSARGANAFNNALSSDFFKHPSFAFVSAEDPQTWLWWSSHHDSDLQKCRQEGPNEEVMMWWRTRADFQSKEIKAKRQRYKTRRNALKQLRKQERQQRALRREVLERQRKILAQEREQQQQHEMEAMEQGIELGQPFSGQGHAESRPSSGSQAKVPFPSPRDQSHGSRDASKRKQKDKIETRSSELKKWIGKLYHHWVRLLSVESKSLFTHRMEIVMRVRGLYYAWHEDDYEPLVPSASDPQAPLPLLAHRYHAFPLTPERDGRDERSGQGPTAMGYALDRPMDSESLTRLLDPRLRARKFLLVRDDSQVNGERVKGGPVAEVWMTEEDGPDPDVPLADYFTRFTGLTAQSELASTAPTSRVISHGGAPLSIGTSSGAGPSTLPTSAMSGSPPVQHQYFSSFVPQSSSSAHHLWGRSRQRSHSFEGRASSTSMSSLRSNNGNTFMTQVSAATGGPVRSTVASTFMHPVPSGRSYSTTYSIRGPRSGPVGGFGSIGGAGSSSGGGGGGGGGGGFSGSAYEEVSPEPSIYQPQQSIPVHTLPSPPHPSMDHEPIPTEEPAVHSGHCHDCGRHNAHQRRPSRGRSRSLDSTWSSRSSDSHESRLTGRSWVGHHGHCMYESGGAGACGESVCTGACTCRSRCGEGDDSSSSSFPRGLRRRRCLIRVLDGINHEVETFALSTGPRLPELFALYSDQALPGPSRATFMCSVFSFVVVFMIAFV</sequence>
<feature type="compositionally biased region" description="Polar residues" evidence="2">
    <location>
        <begin position="954"/>
        <end position="971"/>
    </location>
</feature>
<feature type="compositionally biased region" description="Low complexity" evidence="2">
    <location>
        <begin position="36"/>
        <end position="50"/>
    </location>
</feature>
<dbReference type="Proteomes" id="UP000780801">
    <property type="component" value="Unassembled WGS sequence"/>
</dbReference>
<feature type="compositionally biased region" description="Polar residues" evidence="2">
    <location>
        <begin position="660"/>
        <end position="669"/>
    </location>
</feature>
<feature type="region of interest" description="Disordered" evidence="2">
    <location>
        <begin position="1339"/>
        <end position="1378"/>
    </location>
</feature>
<feature type="compositionally biased region" description="Polar residues" evidence="2">
    <location>
        <begin position="616"/>
        <end position="629"/>
    </location>
</feature>
<feature type="region of interest" description="Disordered" evidence="2">
    <location>
        <begin position="408"/>
        <end position="528"/>
    </location>
</feature>
<feature type="compositionally biased region" description="Gly residues" evidence="2">
    <location>
        <begin position="1473"/>
        <end position="1500"/>
    </location>
</feature>
<evidence type="ECO:0000313" key="4">
    <source>
        <dbReference type="Proteomes" id="UP000780801"/>
    </source>
</evidence>
<feature type="compositionally biased region" description="Low complexity" evidence="2">
    <location>
        <begin position="1415"/>
        <end position="1424"/>
    </location>
</feature>
<feature type="compositionally biased region" description="Polar residues" evidence="2">
    <location>
        <begin position="514"/>
        <end position="526"/>
    </location>
</feature>
<feature type="region of interest" description="Disordered" evidence="2">
    <location>
        <begin position="96"/>
        <end position="129"/>
    </location>
</feature>
<feature type="region of interest" description="Disordered" evidence="2">
    <location>
        <begin position="954"/>
        <end position="993"/>
    </location>
</feature>
<feature type="compositionally biased region" description="Low complexity" evidence="2">
    <location>
        <begin position="413"/>
        <end position="427"/>
    </location>
</feature>
<feature type="region of interest" description="Disordered" evidence="2">
    <location>
        <begin position="1471"/>
        <end position="1589"/>
    </location>
</feature>